<evidence type="ECO:0000256" key="7">
    <source>
        <dbReference type="RuleBase" id="RU367016"/>
    </source>
</evidence>
<keyword evidence="5 7" id="KW-1133">Transmembrane helix</keyword>
<comment type="caution">
    <text evidence="9">The sequence shown here is derived from an EMBL/GenBank/DDBJ whole genome shotgun (WGS) entry which is preliminary data.</text>
</comment>
<feature type="domain" description="VTT" evidence="8">
    <location>
        <begin position="39"/>
        <end position="160"/>
    </location>
</feature>
<feature type="transmembrane region" description="Helical" evidence="7">
    <location>
        <begin position="142"/>
        <end position="161"/>
    </location>
</feature>
<evidence type="ECO:0000256" key="5">
    <source>
        <dbReference type="ARBA" id="ARBA00022989"/>
    </source>
</evidence>
<protein>
    <submittedName>
        <fullName evidence="9">DedA family protein</fullName>
    </submittedName>
</protein>
<evidence type="ECO:0000256" key="1">
    <source>
        <dbReference type="ARBA" id="ARBA00004651"/>
    </source>
</evidence>
<evidence type="ECO:0000256" key="4">
    <source>
        <dbReference type="ARBA" id="ARBA00022692"/>
    </source>
</evidence>
<evidence type="ECO:0000256" key="6">
    <source>
        <dbReference type="ARBA" id="ARBA00023136"/>
    </source>
</evidence>
<dbReference type="InterPro" id="IPR032816">
    <property type="entry name" value="VTT_dom"/>
</dbReference>
<evidence type="ECO:0000259" key="8">
    <source>
        <dbReference type="Pfam" id="PF09335"/>
    </source>
</evidence>
<evidence type="ECO:0000256" key="2">
    <source>
        <dbReference type="ARBA" id="ARBA00010792"/>
    </source>
</evidence>
<dbReference type="Proteomes" id="UP000599109">
    <property type="component" value="Unassembled WGS sequence"/>
</dbReference>
<keyword evidence="10" id="KW-1185">Reference proteome</keyword>
<dbReference type="PANTHER" id="PTHR30353">
    <property type="entry name" value="INNER MEMBRANE PROTEIN DEDA-RELATED"/>
    <property type="match status" value="1"/>
</dbReference>
<dbReference type="AlphaFoldDB" id="A0A937CVG8"/>
<evidence type="ECO:0000256" key="3">
    <source>
        <dbReference type="ARBA" id="ARBA00022475"/>
    </source>
</evidence>
<dbReference type="Pfam" id="PF09335">
    <property type="entry name" value="VTT_dom"/>
    <property type="match status" value="1"/>
</dbReference>
<feature type="transmembrane region" description="Helical" evidence="7">
    <location>
        <begin position="181"/>
        <end position="197"/>
    </location>
</feature>
<feature type="transmembrane region" description="Helical" evidence="7">
    <location>
        <begin position="57"/>
        <end position="78"/>
    </location>
</feature>
<name>A0A937CVG8_9BURK</name>
<accession>A0A937CVG8</accession>
<dbReference type="InterPro" id="IPR032818">
    <property type="entry name" value="DedA-like"/>
</dbReference>
<gene>
    <name evidence="9" type="ORF">JJ685_21405</name>
</gene>
<evidence type="ECO:0000313" key="9">
    <source>
        <dbReference type="EMBL" id="MBL0393708.1"/>
    </source>
</evidence>
<keyword evidence="3 7" id="KW-1003">Cell membrane</keyword>
<comment type="subcellular location">
    <subcellularLocation>
        <location evidence="1 7">Cell membrane</location>
        <topology evidence="1 7">Multi-pass membrane protein</topology>
    </subcellularLocation>
</comment>
<proteinExistence type="inferred from homology"/>
<evidence type="ECO:0000313" key="10">
    <source>
        <dbReference type="Proteomes" id="UP000599109"/>
    </source>
</evidence>
<dbReference type="PANTHER" id="PTHR30353:SF15">
    <property type="entry name" value="INNER MEMBRANE PROTEIN YABI"/>
    <property type="match status" value="1"/>
</dbReference>
<reference evidence="9 10" key="1">
    <citation type="journal article" date="2017" name="Int. J. Syst. Evol. Microbiol.">
        <title>Ramlibacter monticola sp. nov., isolated from forest soil.</title>
        <authorList>
            <person name="Chaudhary D.K."/>
            <person name="Kim J."/>
        </authorList>
    </citation>
    <scope>NUCLEOTIDE SEQUENCE [LARGE SCALE GENOMIC DNA]</scope>
    <source>
        <strain evidence="9 10">KACC 19175</strain>
    </source>
</reference>
<keyword evidence="6 7" id="KW-0472">Membrane</keyword>
<comment type="similarity">
    <text evidence="2 7">Belongs to the DedA family.</text>
</comment>
<sequence>MFQQLVIDLLGAQHGAAAYGLLFLLLAVAGIGAPWAQDLVLLAAAGLTLQPGGLHPLAMAASAWAGMLAGDVTSVWAGHHYGARWIRRPWAARFVPPQRLPELEEGMRRQAGLLSFVTRFLPGQRGTLFFLAGALRMPWRPFLAWNGAAAVIQIGFFLYAARTLGWRWEMLRAPFERADDVLTVALVVLLAAWWLRARRAGPR</sequence>
<feature type="transmembrane region" description="Helical" evidence="7">
    <location>
        <begin position="16"/>
        <end position="37"/>
    </location>
</feature>
<dbReference type="GO" id="GO:0005886">
    <property type="term" value="C:plasma membrane"/>
    <property type="evidence" value="ECO:0007669"/>
    <property type="project" value="UniProtKB-SubCell"/>
</dbReference>
<organism evidence="9 10">
    <name type="scientific">Ramlibacter monticola</name>
    <dbReference type="NCBI Taxonomy" id="1926872"/>
    <lineage>
        <taxon>Bacteria</taxon>
        <taxon>Pseudomonadati</taxon>
        <taxon>Pseudomonadota</taxon>
        <taxon>Betaproteobacteria</taxon>
        <taxon>Burkholderiales</taxon>
        <taxon>Comamonadaceae</taxon>
        <taxon>Ramlibacter</taxon>
    </lineage>
</organism>
<dbReference type="EMBL" id="JAEQNE010000006">
    <property type="protein sequence ID" value="MBL0393708.1"/>
    <property type="molecule type" value="Genomic_DNA"/>
</dbReference>
<keyword evidence="4 7" id="KW-0812">Transmembrane</keyword>
<dbReference type="RefSeq" id="WP_201676375.1">
    <property type="nucleotide sequence ID" value="NZ_JAEQNE010000006.1"/>
</dbReference>